<keyword evidence="6" id="KW-0812">Transmembrane</keyword>
<evidence type="ECO:0000256" key="6">
    <source>
        <dbReference type="RuleBase" id="RU362042"/>
    </source>
</evidence>
<organism evidence="8 9">
    <name type="scientific">Frondihabitans peucedani</name>
    <dbReference type="NCBI Taxonomy" id="598626"/>
    <lineage>
        <taxon>Bacteria</taxon>
        <taxon>Bacillati</taxon>
        <taxon>Actinomycetota</taxon>
        <taxon>Actinomycetes</taxon>
        <taxon>Micrococcales</taxon>
        <taxon>Microbacteriaceae</taxon>
        <taxon>Frondihabitans</taxon>
    </lineage>
</organism>
<comment type="caution">
    <text evidence="8">The sequence shown here is derived from an EMBL/GenBank/DDBJ whole genome shotgun (WGS) entry which is preliminary data.</text>
</comment>
<dbReference type="Gene3D" id="2.10.109.10">
    <property type="entry name" value="Umud Fragment, subunit A"/>
    <property type="match status" value="1"/>
</dbReference>
<evidence type="ECO:0000313" key="8">
    <source>
        <dbReference type="EMBL" id="GAA4267048.1"/>
    </source>
</evidence>
<dbReference type="InterPro" id="IPR036286">
    <property type="entry name" value="LexA/Signal_pep-like_sf"/>
</dbReference>
<evidence type="ECO:0000256" key="4">
    <source>
        <dbReference type="ARBA" id="ARBA00013208"/>
    </source>
</evidence>
<dbReference type="InterPro" id="IPR000223">
    <property type="entry name" value="Pept_S26A_signal_pept_1"/>
</dbReference>
<reference evidence="9" key="1">
    <citation type="journal article" date="2019" name="Int. J. Syst. Evol. Microbiol.">
        <title>The Global Catalogue of Microorganisms (GCM) 10K type strain sequencing project: providing services to taxonomists for standard genome sequencing and annotation.</title>
        <authorList>
            <consortium name="The Broad Institute Genomics Platform"/>
            <consortium name="The Broad Institute Genome Sequencing Center for Infectious Disease"/>
            <person name="Wu L."/>
            <person name="Ma J."/>
        </authorList>
    </citation>
    <scope>NUCLEOTIDE SEQUENCE [LARGE SCALE GENOMIC DNA]</scope>
    <source>
        <strain evidence="9">JCM 17442</strain>
    </source>
</reference>
<gene>
    <name evidence="8" type="ORF">GCM10022256_26600</name>
</gene>
<comment type="subcellular location">
    <subcellularLocation>
        <location evidence="2">Cell membrane</location>
        <topology evidence="2">Single-pass type II membrane protein</topology>
    </subcellularLocation>
    <subcellularLocation>
        <location evidence="6">Membrane</location>
        <topology evidence="6">Single-pass type II membrane protein</topology>
    </subcellularLocation>
</comment>
<accession>A0ABP8E4B3</accession>
<evidence type="ECO:0000256" key="2">
    <source>
        <dbReference type="ARBA" id="ARBA00004401"/>
    </source>
</evidence>
<keyword evidence="9" id="KW-1185">Reference proteome</keyword>
<evidence type="ECO:0000313" key="9">
    <source>
        <dbReference type="Proteomes" id="UP001501594"/>
    </source>
</evidence>
<dbReference type="Pfam" id="PF10502">
    <property type="entry name" value="Peptidase_S26"/>
    <property type="match status" value="1"/>
</dbReference>
<comment type="similarity">
    <text evidence="3 6">Belongs to the peptidase S26 family.</text>
</comment>
<evidence type="ECO:0000256" key="1">
    <source>
        <dbReference type="ARBA" id="ARBA00000677"/>
    </source>
</evidence>
<dbReference type="RefSeq" id="WP_344796970.1">
    <property type="nucleotide sequence ID" value="NZ_BAABAU010000003.1"/>
</dbReference>
<evidence type="ECO:0000259" key="7">
    <source>
        <dbReference type="Pfam" id="PF10502"/>
    </source>
</evidence>
<keyword evidence="6" id="KW-0645">Protease</keyword>
<dbReference type="PANTHER" id="PTHR43390:SF1">
    <property type="entry name" value="CHLOROPLAST PROCESSING PEPTIDASE"/>
    <property type="match status" value="1"/>
</dbReference>
<evidence type="ECO:0000256" key="5">
    <source>
        <dbReference type="ARBA" id="ARBA00022801"/>
    </source>
</evidence>
<keyword evidence="6" id="KW-1133">Transmembrane helix</keyword>
<dbReference type="NCBIfam" id="TIGR02227">
    <property type="entry name" value="sigpep_I_bact"/>
    <property type="match status" value="1"/>
</dbReference>
<keyword evidence="5 6" id="KW-0378">Hydrolase</keyword>
<dbReference type="InterPro" id="IPR019533">
    <property type="entry name" value="Peptidase_S26"/>
</dbReference>
<dbReference type="EC" id="3.4.21.89" evidence="4 6"/>
<dbReference type="CDD" id="cd06530">
    <property type="entry name" value="S26_SPase_I"/>
    <property type="match status" value="1"/>
</dbReference>
<dbReference type="SUPFAM" id="SSF51306">
    <property type="entry name" value="LexA/Signal peptidase"/>
    <property type="match status" value="1"/>
</dbReference>
<feature type="transmembrane region" description="Helical" evidence="6">
    <location>
        <begin position="12"/>
        <end position="30"/>
    </location>
</feature>
<dbReference type="EMBL" id="BAABAU010000003">
    <property type="protein sequence ID" value="GAA4267048.1"/>
    <property type="molecule type" value="Genomic_DNA"/>
</dbReference>
<comment type="catalytic activity">
    <reaction evidence="1 6">
        <text>Cleavage of hydrophobic, N-terminal signal or leader sequences from secreted and periplasmic proteins.</text>
        <dbReference type="EC" id="3.4.21.89"/>
    </reaction>
</comment>
<dbReference type="PRINTS" id="PR00727">
    <property type="entry name" value="LEADERPTASE"/>
</dbReference>
<protein>
    <recommendedName>
        <fullName evidence="4 6">Signal peptidase I</fullName>
        <ecNumber evidence="4 6">3.4.21.89</ecNumber>
    </recommendedName>
</protein>
<dbReference type="PROSITE" id="PS00761">
    <property type="entry name" value="SPASE_I_3"/>
    <property type="match status" value="1"/>
</dbReference>
<dbReference type="InterPro" id="IPR019758">
    <property type="entry name" value="Pept_S26A_signal_pept_1_CS"/>
</dbReference>
<evidence type="ECO:0000256" key="3">
    <source>
        <dbReference type="ARBA" id="ARBA00009370"/>
    </source>
</evidence>
<proteinExistence type="inferred from homology"/>
<dbReference type="PANTHER" id="PTHR43390">
    <property type="entry name" value="SIGNAL PEPTIDASE I"/>
    <property type="match status" value="1"/>
</dbReference>
<name>A0ABP8E4B3_9MICO</name>
<sequence>MPSRRTRRPARFVRDLVVILLAALVISFVLKTYVVRSFYIPSGSMENTLQINDRIVVDELVPKVQPLKRGDVVVFTDPGGWLQGAELADGNNLVKRVIGLPGDRVSCCTTSSQTVVNGHALTEPYVKEPENAFQTKSADAAFSVTVPAGSVWVEGDNRGNSEDSRFHQSLPTGGFVPEKDIVGRAVVITWPLPHWSWLGSHPDTFRDVPAPTATPAP</sequence>
<dbReference type="Proteomes" id="UP001501594">
    <property type="component" value="Unassembled WGS sequence"/>
</dbReference>
<feature type="domain" description="Peptidase S26" evidence="7">
    <location>
        <begin position="14"/>
        <end position="190"/>
    </location>
</feature>
<keyword evidence="6" id="KW-0472">Membrane</keyword>